<dbReference type="AlphaFoldDB" id="A0A2J6RH96"/>
<evidence type="ECO:0000313" key="2">
    <source>
        <dbReference type="EMBL" id="PMD37894.1"/>
    </source>
</evidence>
<reference evidence="2 3" key="1">
    <citation type="submission" date="2016-04" db="EMBL/GenBank/DDBJ databases">
        <title>A degradative enzymes factory behind the ericoid mycorrhizal symbiosis.</title>
        <authorList>
            <consortium name="DOE Joint Genome Institute"/>
            <person name="Martino E."/>
            <person name="Morin E."/>
            <person name="Grelet G."/>
            <person name="Kuo A."/>
            <person name="Kohler A."/>
            <person name="Daghino S."/>
            <person name="Barry K."/>
            <person name="Choi C."/>
            <person name="Cichocki N."/>
            <person name="Clum A."/>
            <person name="Copeland A."/>
            <person name="Hainaut M."/>
            <person name="Haridas S."/>
            <person name="Labutti K."/>
            <person name="Lindquist E."/>
            <person name="Lipzen A."/>
            <person name="Khouja H.-R."/>
            <person name="Murat C."/>
            <person name="Ohm R."/>
            <person name="Olson A."/>
            <person name="Spatafora J."/>
            <person name="Veneault-Fourrey C."/>
            <person name="Henrissat B."/>
            <person name="Grigoriev I."/>
            <person name="Martin F."/>
            <person name="Perotto S."/>
        </authorList>
    </citation>
    <scope>NUCLEOTIDE SEQUENCE [LARGE SCALE GENOMIC DNA]</scope>
    <source>
        <strain evidence="2 3">F</strain>
    </source>
</reference>
<protein>
    <submittedName>
        <fullName evidence="2">Uncharacterized protein</fullName>
    </submittedName>
</protein>
<dbReference type="EMBL" id="KZ613948">
    <property type="protein sequence ID" value="PMD37894.1"/>
    <property type="molecule type" value="Genomic_DNA"/>
</dbReference>
<name>A0A2J6RH96_HYAVF</name>
<keyword evidence="3" id="KW-1185">Reference proteome</keyword>
<gene>
    <name evidence="2" type="ORF">L207DRAFT_584814</name>
</gene>
<dbReference type="Proteomes" id="UP000235786">
    <property type="component" value="Unassembled WGS sequence"/>
</dbReference>
<accession>A0A2J6RH96</accession>
<sequence length="232" mass="25115">MRMAYPGVLPPCSHPAPSSQPASRPVSACGLRTEYLQPASSRNRWHARPSRGSTGPARSVPAFGFIGPASPCDYALSVSFTLLSKPEKTTKADDFLHLLPAPVIVWTSSSVNRSKECTEDVALAQYGNLRKRRLTLRSPPTGEKGMISTTKSKSLAHFASRLSIEPTPGLARAGLLTSLAGFGTAKTREVMCCKASCPLKQPRLIRLEAFEGNQYSPLSVFWMLCSDLSYGK</sequence>
<organism evidence="2 3">
    <name type="scientific">Hyaloscypha variabilis (strain UAMH 11265 / GT02V1 / F)</name>
    <name type="common">Meliniomyces variabilis</name>
    <dbReference type="NCBI Taxonomy" id="1149755"/>
    <lineage>
        <taxon>Eukaryota</taxon>
        <taxon>Fungi</taxon>
        <taxon>Dikarya</taxon>
        <taxon>Ascomycota</taxon>
        <taxon>Pezizomycotina</taxon>
        <taxon>Leotiomycetes</taxon>
        <taxon>Helotiales</taxon>
        <taxon>Hyaloscyphaceae</taxon>
        <taxon>Hyaloscypha</taxon>
        <taxon>Hyaloscypha variabilis</taxon>
    </lineage>
</organism>
<evidence type="ECO:0000256" key="1">
    <source>
        <dbReference type="SAM" id="MobiDB-lite"/>
    </source>
</evidence>
<evidence type="ECO:0000313" key="3">
    <source>
        <dbReference type="Proteomes" id="UP000235786"/>
    </source>
</evidence>
<feature type="region of interest" description="Disordered" evidence="1">
    <location>
        <begin position="1"/>
        <end position="26"/>
    </location>
</feature>
<proteinExistence type="predicted"/>